<dbReference type="InterPro" id="IPR016036">
    <property type="entry name" value="Malonyl_transacylase_ACP-bd"/>
</dbReference>
<evidence type="ECO:0000256" key="5">
    <source>
        <dbReference type="ARBA" id="ARBA00022857"/>
    </source>
</evidence>
<dbReference type="SUPFAM" id="SSF52151">
    <property type="entry name" value="FabD/lysophospholipase-like"/>
    <property type="match status" value="1"/>
</dbReference>
<gene>
    <name evidence="13" type="ORF">E4U09_002839</name>
</gene>
<dbReference type="SUPFAM" id="SSF50129">
    <property type="entry name" value="GroES-like"/>
    <property type="match status" value="1"/>
</dbReference>
<evidence type="ECO:0000259" key="12">
    <source>
        <dbReference type="PROSITE" id="PS52019"/>
    </source>
</evidence>
<comment type="pathway">
    <text evidence="1">Secondary metabolite biosynthesis.</text>
</comment>
<dbReference type="Pfam" id="PF08242">
    <property type="entry name" value="Methyltransf_12"/>
    <property type="match status" value="1"/>
</dbReference>
<keyword evidence="3" id="KW-0597">Phosphoprotein</keyword>
<dbReference type="Pfam" id="PF08240">
    <property type="entry name" value="ADH_N"/>
    <property type="match status" value="1"/>
</dbReference>
<feature type="domain" description="PKS/mFAS DH" evidence="12">
    <location>
        <begin position="986"/>
        <end position="1299"/>
    </location>
</feature>
<keyword evidence="6" id="KW-0560">Oxidoreductase</keyword>
<dbReference type="GO" id="GO:0004312">
    <property type="term" value="F:fatty acid synthase activity"/>
    <property type="evidence" value="ECO:0007669"/>
    <property type="project" value="TreeGrafter"/>
</dbReference>
<evidence type="ECO:0000256" key="1">
    <source>
        <dbReference type="ARBA" id="ARBA00005179"/>
    </source>
</evidence>
<evidence type="ECO:0000313" key="13">
    <source>
        <dbReference type="EMBL" id="KAG6293812.1"/>
    </source>
</evidence>
<dbReference type="InterPro" id="IPR036291">
    <property type="entry name" value="NAD(P)-bd_dom_sf"/>
</dbReference>
<dbReference type="InterPro" id="IPR013154">
    <property type="entry name" value="ADH-like_N"/>
</dbReference>
<keyword evidence="8" id="KW-0012">Acyltransferase</keyword>
<evidence type="ECO:0000313" key="14">
    <source>
        <dbReference type="Proteomes" id="UP000707071"/>
    </source>
</evidence>
<evidence type="ECO:0000256" key="7">
    <source>
        <dbReference type="ARBA" id="ARBA00023268"/>
    </source>
</evidence>
<proteinExistence type="predicted"/>
<evidence type="ECO:0000259" key="10">
    <source>
        <dbReference type="PROSITE" id="PS50075"/>
    </source>
</evidence>
<dbReference type="CDD" id="cd02440">
    <property type="entry name" value="AdoMet_MTases"/>
    <property type="match status" value="1"/>
</dbReference>
<evidence type="ECO:0000256" key="6">
    <source>
        <dbReference type="ARBA" id="ARBA00023002"/>
    </source>
</evidence>
<accession>A0A9P7U0V9</accession>
<dbReference type="Pfam" id="PF02801">
    <property type="entry name" value="Ketoacyl-synt_C"/>
    <property type="match status" value="1"/>
</dbReference>
<dbReference type="SUPFAM" id="SSF47336">
    <property type="entry name" value="ACP-like"/>
    <property type="match status" value="1"/>
</dbReference>
<evidence type="ECO:0000256" key="4">
    <source>
        <dbReference type="ARBA" id="ARBA00022679"/>
    </source>
</evidence>
<dbReference type="CDD" id="cd05195">
    <property type="entry name" value="enoyl_red"/>
    <property type="match status" value="1"/>
</dbReference>
<dbReference type="SMART" id="SM00823">
    <property type="entry name" value="PKS_PP"/>
    <property type="match status" value="1"/>
</dbReference>
<reference evidence="13 14" key="1">
    <citation type="journal article" date="2020" name="bioRxiv">
        <title>Whole genome comparisons of ergot fungi reveals the divergence and evolution of species within the genus Claviceps are the result of varying mechanisms driving genome evolution and host range expansion.</title>
        <authorList>
            <person name="Wyka S.A."/>
            <person name="Mondo S.J."/>
            <person name="Liu M."/>
            <person name="Dettman J."/>
            <person name="Nalam V."/>
            <person name="Broders K.D."/>
        </authorList>
    </citation>
    <scope>NUCLEOTIDE SEQUENCE [LARGE SCALE GENOMIC DNA]</scope>
    <source>
        <strain evidence="13 14">Clav52</strain>
    </source>
</reference>
<dbReference type="Gene3D" id="1.10.1200.10">
    <property type="entry name" value="ACP-like"/>
    <property type="match status" value="1"/>
</dbReference>
<dbReference type="InterPro" id="IPR050091">
    <property type="entry name" value="PKS_NRPS_Biosynth_Enz"/>
</dbReference>
<dbReference type="InterPro" id="IPR014043">
    <property type="entry name" value="Acyl_transferase_dom"/>
</dbReference>
<dbReference type="InterPro" id="IPR036736">
    <property type="entry name" value="ACP-like_sf"/>
</dbReference>
<dbReference type="Gene3D" id="3.40.50.720">
    <property type="entry name" value="NAD(P)-binding Rossmann-like Domain"/>
    <property type="match status" value="1"/>
</dbReference>
<dbReference type="Gene3D" id="3.40.366.10">
    <property type="entry name" value="Malonyl-Coenzyme A Acyl Carrier Protein, domain 2"/>
    <property type="match status" value="1"/>
</dbReference>
<feature type="active site" description="Proton acceptor; for dehydratase activity" evidence="9">
    <location>
        <position position="1018"/>
    </location>
</feature>
<dbReference type="InterPro" id="IPR049552">
    <property type="entry name" value="PKS_DH_N"/>
</dbReference>
<dbReference type="InterPro" id="IPR020841">
    <property type="entry name" value="PKS_Beta-ketoAc_synthase_dom"/>
</dbReference>
<feature type="region of interest" description="N-terminal hotdog fold" evidence="9">
    <location>
        <begin position="986"/>
        <end position="1118"/>
    </location>
</feature>
<dbReference type="SUPFAM" id="SSF51735">
    <property type="entry name" value="NAD(P)-binding Rossmann-fold domains"/>
    <property type="match status" value="2"/>
</dbReference>
<feature type="region of interest" description="C-terminal hotdog fold" evidence="9">
    <location>
        <begin position="1137"/>
        <end position="1299"/>
    </location>
</feature>
<dbReference type="GO" id="GO:0016491">
    <property type="term" value="F:oxidoreductase activity"/>
    <property type="evidence" value="ECO:0007669"/>
    <property type="project" value="UniProtKB-KW"/>
</dbReference>
<dbReference type="PROSITE" id="PS52019">
    <property type="entry name" value="PKS_MFAS_DH"/>
    <property type="match status" value="1"/>
</dbReference>
<dbReference type="InterPro" id="IPR049900">
    <property type="entry name" value="PKS_mFAS_DH"/>
</dbReference>
<dbReference type="InterPro" id="IPR014031">
    <property type="entry name" value="Ketoacyl_synth_C"/>
</dbReference>
<dbReference type="Pfam" id="PF13602">
    <property type="entry name" value="ADH_zinc_N_2"/>
    <property type="match status" value="1"/>
</dbReference>
<keyword evidence="14" id="KW-1185">Reference proteome</keyword>
<evidence type="ECO:0000256" key="2">
    <source>
        <dbReference type="ARBA" id="ARBA00022450"/>
    </source>
</evidence>
<dbReference type="PROSITE" id="PS52004">
    <property type="entry name" value="KS3_2"/>
    <property type="match status" value="1"/>
</dbReference>
<dbReference type="GO" id="GO:0031177">
    <property type="term" value="F:phosphopantetheine binding"/>
    <property type="evidence" value="ECO:0007669"/>
    <property type="project" value="InterPro"/>
</dbReference>
<dbReference type="Gene3D" id="3.40.47.10">
    <property type="match status" value="1"/>
</dbReference>
<sequence>MSQDAPIAVVGLSYRAPGIGRKGLWEYLEKARSAWTKFPPGRFDHKAYWNPGHDDRSGAFRAEGAHFLSEDVYAFDAAFFNMRVEEARASDPQHRMMLECALEAAEDAGKTLLDLAGKNIGVFIGSGQHEYSGRLVDDRHSANTFTATGVAPCMIANRISYFFDIDGPSVALDAACASSVYAANQAVSALHNGECSAAFLGAATLLLTPGGWLTLEKTGALSTHGRSYSYDEKAAGFGRGEGAACLLVKRLDDAIRDGDPIRAVIRSSVCNHDGRSEGITFPNGLAHRKLLRTVHERAGLDPSETPVVEGHGTGTAAGDPIEAGAFAAILGKDRTSANPIYLGSVKSNFGHLEGASGVLGMIKAILMLEHDIILPTAGFEKMNPKILGQDKLVIPMCPIPWPNNEPRRVLVTNFGFGGSNSAIILEAAAPWVYKWQLLIGARDTNDTNGSHGAHSLECVQETSSTHLPTGNGTKSVHASKHNVKIGNNVTNYGDSRLFVFSARTAKSLESYLASFREYLDEAPESRISVQDLSYTLGQRRTQFPYRVSVVAPTLATLQQKLATAPKPTRSKDQTIAFAFSGQGAQYAQMANGLWQYKVFAAAMEIAEECLRELGAAWGLKEELVKPEADSFVNDAEISQPSCTAVQIALLALLKSWGINPAAVTGHSSGEIAAAYAAGFITLKTAMAVAFFRGKAATALIRDQKQSGAMLAVGVSSEEAETLIQNNAGGHYATVAAINSPRAVTISGDEVAIENIQKAAEGEDLFVRKLNVQVAYHSRHMQEVADSYLKAIEPFFASQAQLLQKPDRAGAYPLFVSSVTGHPLNPDVDHLDASYWIRNLIQPVRFADAVQNMLSPMAKKSPGDDPTVKATVPTIIIEVGPHAALKSPIKHTSEVLQAKRGRQLASAFTYLPTLLRGSNDKEALLQLAGSLFDLGGTPIRLGEANQTDLHNSEVVTGLPGYAWDKSVSYELRPRTTHQELFPGEPWHPLLGTKLATDGGKQHAYRQVFTIDEIPWLRDHVVAGAVTFPMTGYMSCAIEAARRTDTSPAASFLVQDFHVKARLDIRDDISVDLVTRIWPFATGTNKFSSTTWSFEISSWTEAGGWTVHAYGRVEPEMAEMTADTPTLQAALRDVDTTADLIEHDTAKAYEFADVRATKYGPTFRNSVRFFEGQGYTVLEHHLRDIGSPQQEPGPYGSQVTVDPPTLDGFLQGGGPLQQTEDGRRPAQMPNYISRVRISNNIPSNPQQRFDIVTRLLSYDFKGGRMHISVAAFARHADGTSLTPVAEWESIAFRSIGLADEEADAVADIPDSWIWELLPRIDLMRPEDVARKFHMETFGEAQHKCKDDLKTFIKAQHKRKDDLETAAAYYLYKGLQDTAADDRSNLPTHLSRFVGWAERYISEKQVTFDAEPTALLDTVRGGDAQGQMLCVVGEKLPSILRCETEPLELMLADGLLTRHYEADVMTEHLSQVLGDIVLSYSHLETNLRILEIGGGTAGTTLHVLEALSRTTKQGAFLEYTFTDISSGFFENARRKLARWSQRITYKKLDISQDPLAQEFEVEEFDVVIAANVLHATQNMPTTMYNLRKLLKASGKLVLLEGNHHPVLAMPFVLLPGWWYAEDDYRDPKEGPMMSTHVWNRLLLDTGFSGIDACIQGGQDSEESIMSIMCSKKVTQQVPTGSITICGPFMEDEEVMFAQKVADAISDRLALPVETTPFNEVDSSSNSYYVVIDSPKNSILRNVSAEKFELLKCLLVHNQGVLWIIPESDVPETKLIKGMLRSLRIEADNKSLVSLDQIPCTDQGISGIIKLVESLPDPEITRAQDQDFVWHEGSIHLPRMRMLKDAKEQFAVEQQVSFRKEQNMWDGDRALEMTIDVAGSPDSIYFRRTDVLEQSLSDDEILVRVAAVGLSHRDLDLVLGAVPWTWPGFDGVGEVIRAGTGVSDVRVGDRVLFLSLQGSAFSTYKKIPAWHAARIPDTMSTTDAASIPLAYSLAVLALIRTARLQKNETVLIHSAAGAVGQACVAVARHIGARILATTGTSEKRDFLNKSLGIPSSQIFSSRSAQFRDGVLCATSGKGVDVIVSSLAGERLVDTWALAAHFGRFVQIDKKAALHDTSLPMRAFERNVSFSSIDIRDLYQKRPAEMKGVLNEVLRLMERRVVVPIQPVTVLPMSQFSSALRKLKLGDTMGKIVMTLGQDERVMAESALQPTPLSLKTDATYLITGGTRGIGLNLAYWLIENGARNVVLLGRSGSSGPDVKKLLEKYQETGVTVRAFACDVGSREQLAMVVKSIQDLPPVCGVIHSALLLSDKLFENSEYRDWEIVMGPRVQGAWNLHDLMPDNLDFFIALGSFGVPWGDWKRWAGNLRRNSGKRSSPTLSTDSFYDAFAQYRNARGQHTVSMCLPVVMDVGYVADRSLSNTLRQSLGATLTMANIRTMVKGILCKQSRFYNDGKAAVFKLYVEGQTVRDGPWEYIHPVHVVERLKLDKLKHKYGRGVAADLHSRSWTTAETPLEGLTEALITKVAAMAIMDREEIQSDAPVASYNLDSLVSVELRNWIRRETGVELLLSSITQAASLRALATEILEKRAGAGIS</sequence>
<dbReference type="Pfam" id="PF00109">
    <property type="entry name" value="ketoacyl-synt"/>
    <property type="match status" value="1"/>
</dbReference>
<dbReference type="InterPro" id="IPR020806">
    <property type="entry name" value="PKS_PP-bd"/>
</dbReference>
<dbReference type="Proteomes" id="UP000707071">
    <property type="component" value="Unassembled WGS sequence"/>
</dbReference>
<dbReference type="GO" id="GO:0044550">
    <property type="term" value="P:secondary metabolite biosynthetic process"/>
    <property type="evidence" value="ECO:0007669"/>
    <property type="project" value="TreeGrafter"/>
</dbReference>
<evidence type="ECO:0000256" key="8">
    <source>
        <dbReference type="ARBA" id="ARBA00023315"/>
    </source>
</evidence>
<dbReference type="PANTHER" id="PTHR43775">
    <property type="entry name" value="FATTY ACID SYNTHASE"/>
    <property type="match status" value="1"/>
</dbReference>
<dbReference type="InterPro" id="IPR013217">
    <property type="entry name" value="Methyltransf_12"/>
</dbReference>
<dbReference type="Gene3D" id="3.10.129.110">
    <property type="entry name" value="Polyketide synthase dehydratase"/>
    <property type="match status" value="1"/>
</dbReference>
<dbReference type="GO" id="GO:0006633">
    <property type="term" value="P:fatty acid biosynthetic process"/>
    <property type="evidence" value="ECO:0007669"/>
    <property type="project" value="TreeGrafter"/>
</dbReference>
<dbReference type="Pfam" id="PF21089">
    <property type="entry name" value="PKS_DH_N"/>
    <property type="match status" value="1"/>
</dbReference>
<dbReference type="Gene3D" id="3.40.50.150">
    <property type="entry name" value="Vaccinia Virus protein VP39"/>
    <property type="match status" value="1"/>
</dbReference>
<dbReference type="EMBL" id="SRRH01000234">
    <property type="protein sequence ID" value="KAG6293812.1"/>
    <property type="molecule type" value="Genomic_DNA"/>
</dbReference>
<dbReference type="PROSITE" id="PS50075">
    <property type="entry name" value="CARRIER"/>
    <property type="match status" value="1"/>
</dbReference>
<dbReference type="InterPro" id="IPR013968">
    <property type="entry name" value="PKS_KR"/>
</dbReference>
<dbReference type="InterPro" id="IPR001227">
    <property type="entry name" value="Ac_transferase_dom_sf"/>
</dbReference>
<dbReference type="SUPFAM" id="SSF53335">
    <property type="entry name" value="S-adenosyl-L-methionine-dependent methyltransferases"/>
    <property type="match status" value="1"/>
</dbReference>
<feature type="active site" description="Proton donor; for dehydratase activity" evidence="9">
    <location>
        <position position="1205"/>
    </location>
</feature>
<dbReference type="InterPro" id="IPR020807">
    <property type="entry name" value="PKS_DH"/>
</dbReference>
<dbReference type="Pfam" id="PF23297">
    <property type="entry name" value="ACP_SdgA_C"/>
    <property type="match status" value="1"/>
</dbReference>
<dbReference type="InterPro" id="IPR016039">
    <property type="entry name" value="Thiolase-like"/>
</dbReference>
<evidence type="ECO:0000259" key="11">
    <source>
        <dbReference type="PROSITE" id="PS52004"/>
    </source>
</evidence>
<dbReference type="CDD" id="cd00833">
    <property type="entry name" value="PKS"/>
    <property type="match status" value="1"/>
</dbReference>
<organism evidence="13 14">
    <name type="scientific">Claviceps aff. purpurea</name>
    <dbReference type="NCBI Taxonomy" id="1967640"/>
    <lineage>
        <taxon>Eukaryota</taxon>
        <taxon>Fungi</taxon>
        <taxon>Dikarya</taxon>
        <taxon>Ascomycota</taxon>
        <taxon>Pezizomycotina</taxon>
        <taxon>Sordariomycetes</taxon>
        <taxon>Hypocreomycetidae</taxon>
        <taxon>Hypocreales</taxon>
        <taxon>Clavicipitaceae</taxon>
        <taxon>Claviceps</taxon>
    </lineage>
</organism>
<dbReference type="SMART" id="SM00829">
    <property type="entry name" value="PKS_ER"/>
    <property type="match status" value="1"/>
</dbReference>
<keyword evidence="7" id="KW-0511">Multifunctional enzyme</keyword>
<evidence type="ECO:0000256" key="9">
    <source>
        <dbReference type="PROSITE-ProRule" id="PRU01363"/>
    </source>
</evidence>
<comment type="caution">
    <text evidence="13">The sequence shown here is derived from an EMBL/GenBank/DDBJ whole genome shotgun (WGS) entry which is preliminary data.</text>
</comment>
<dbReference type="SMART" id="SM00827">
    <property type="entry name" value="PKS_AT"/>
    <property type="match status" value="1"/>
</dbReference>
<protein>
    <submittedName>
        <fullName evidence="13">Type I Iterative PKS</fullName>
    </submittedName>
</protein>
<dbReference type="PANTHER" id="PTHR43775:SF29">
    <property type="entry name" value="ASPERFURANONE POLYKETIDE SYNTHASE AFOG-RELATED"/>
    <property type="match status" value="1"/>
</dbReference>
<dbReference type="SMART" id="SM00825">
    <property type="entry name" value="PKS_KS"/>
    <property type="match status" value="1"/>
</dbReference>
<dbReference type="PROSITE" id="PS00012">
    <property type="entry name" value="PHOSPHOPANTETHEINE"/>
    <property type="match status" value="1"/>
</dbReference>
<name>A0A9P7U0V9_9HYPO</name>
<keyword evidence="5" id="KW-0521">NADP</keyword>
<dbReference type="SUPFAM" id="SSF55048">
    <property type="entry name" value="Probable ACP-binding domain of malonyl-CoA ACP transacylase"/>
    <property type="match status" value="1"/>
</dbReference>
<keyword evidence="2" id="KW-0596">Phosphopantetheine</keyword>
<dbReference type="InterPro" id="IPR057326">
    <property type="entry name" value="KR_dom"/>
</dbReference>
<dbReference type="InterPro" id="IPR006162">
    <property type="entry name" value="Ppantetheine_attach_site"/>
</dbReference>
<feature type="domain" description="Ketosynthase family 3 (KS3)" evidence="11">
    <location>
        <begin position="4"/>
        <end position="427"/>
    </location>
</feature>
<dbReference type="InterPro" id="IPR014030">
    <property type="entry name" value="Ketoacyl_synth_N"/>
</dbReference>
<dbReference type="Pfam" id="PF00698">
    <property type="entry name" value="Acyl_transf_1"/>
    <property type="match status" value="1"/>
</dbReference>
<keyword evidence="4" id="KW-0808">Transferase</keyword>
<dbReference type="InterPro" id="IPR020843">
    <property type="entry name" value="ER"/>
</dbReference>
<dbReference type="Gene3D" id="3.90.180.10">
    <property type="entry name" value="Medium-chain alcohol dehydrogenases, catalytic domain"/>
    <property type="match status" value="1"/>
</dbReference>
<feature type="domain" description="Carrier" evidence="10">
    <location>
        <begin position="2506"/>
        <end position="2583"/>
    </location>
</feature>
<dbReference type="InterPro" id="IPR029063">
    <property type="entry name" value="SAM-dependent_MTases_sf"/>
</dbReference>
<dbReference type="Pfam" id="PF08659">
    <property type="entry name" value="KR"/>
    <property type="match status" value="1"/>
</dbReference>
<dbReference type="SMART" id="SM00822">
    <property type="entry name" value="PKS_KR"/>
    <property type="match status" value="1"/>
</dbReference>
<dbReference type="SMART" id="SM00826">
    <property type="entry name" value="PKS_DH"/>
    <property type="match status" value="1"/>
</dbReference>
<dbReference type="InterPro" id="IPR042104">
    <property type="entry name" value="PKS_dehydratase_sf"/>
</dbReference>
<dbReference type="InterPro" id="IPR016035">
    <property type="entry name" value="Acyl_Trfase/lysoPLipase"/>
</dbReference>
<dbReference type="InterPro" id="IPR009081">
    <property type="entry name" value="PP-bd_ACP"/>
</dbReference>
<dbReference type="InterPro" id="IPR011032">
    <property type="entry name" value="GroES-like_sf"/>
</dbReference>
<evidence type="ECO:0000256" key="3">
    <source>
        <dbReference type="ARBA" id="ARBA00022553"/>
    </source>
</evidence>
<dbReference type="SUPFAM" id="SSF53901">
    <property type="entry name" value="Thiolase-like"/>
    <property type="match status" value="1"/>
</dbReference>
<dbReference type="Pfam" id="PF22621">
    <property type="entry name" value="CurL-like_PKS_C"/>
    <property type="match status" value="1"/>
</dbReference>